<reference evidence="1 2" key="1">
    <citation type="submission" date="2012-06" db="EMBL/GenBank/DDBJ databases">
        <title>Finished chromosome of genome of Microcoleus sp. PCC 7113.</title>
        <authorList>
            <consortium name="US DOE Joint Genome Institute"/>
            <person name="Gugger M."/>
            <person name="Coursin T."/>
            <person name="Rippka R."/>
            <person name="Tandeau De Marsac N."/>
            <person name="Huntemann M."/>
            <person name="Wei C.-L."/>
            <person name="Han J."/>
            <person name="Detter J.C."/>
            <person name="Han C."/>
            <person name="Tapia R."/>
            <person name="Chen A."/>
            <person name="Kyrpides N."/>
            <person name="Mavromatis K."/>
            <person name="Markowitz V."/>
            <person name="Szeto E."/>
            <person name="Ivanova N."/>
            <person name="Pagani I."/>
            <person name="Pati A."/>
            <person name="Goodwin L."/>
            <person name="Nordberg H.P."/>
            <person name="Cantor M.N."/>
            <person name="Hua S.X."/>
            <person name="Woyke T."/>
            <person name="Kerfeld C.A."/>
        </authorList>
    </citation>
    <scope>NUCLEOTIDE SEQUENCE [LARGE SCALE GENOMIC DNA]</scope>
    <source>
        <strain evidence="1 2">PCC 7113</strain>
    </source>
</reference>
<dbReference type="HOGENOM" id="CLU_2494431_0_0_3"/>
<organism evidence="1 2">
    <name type="scientific">Allocoleopsis franciscana PCC 7113</name>
    <dbReference type="NCBI Taxonomy" id="1173027"/>
    <lineage>
        <taxon>Bacteria</taxon>
        <taxon>Bacillati</taxon>
        <taxon>Cyanobacteriota</taxon>
        <taxon>Cyanophyceae</taxon>
        <taxon>Coleofasciculales</taxon>
        <taxon>Coleofasciculaceae</taxon>
        <taxon>Allocoleopsis</taxon>
        <taxon>Allocoleopsis franciscana</taxon>
    </lineage>
</organism>
<proteinExistence type="predicted"/>
<evidence type="ECO:0000313" key="1">
    <source>
        <dbReference type="EMBL" id="AFZ20265.1"/>
    </source>
</evidence>
<gene>
    <name evidence="1" type="ORF">Mic7113_4584</name>
</gene>
<accession>K9WIM6</accession>
<dbReference type="EMBL" id="CP003630">
    <property type="protein sequence ID" value="AFZ20265.1"/>
    <property type="molecule type" value="Genomic_DNA"/>
</dbReference>
<sequence>MLETHRAISIMRYASEQKRLMEFIKGKKTRQFFKNYSREERREKFFFVIQNNNWNKKDVVILAPAQDRFLPFGNAPDPTVDRQNLF</sequence>
<name>K9WIM6_9CYAN</name>
<keyword evidence="2" id="KW-1185">Reference proteome</keyword>
<dbReference type="Proteomes" id="UP000010471">
    <property type="component" value="Chromosome"/>
</dbReference>
<dbReference type="KEGG" id="mic:Mic7113_4584"/>
<protein>
    <submittedName>
        <fullName evidence="1">Uncharacterized protein</fullName>
    </submittedName>
</protein>
<evidence type="ECO:0000313" key="2">
    <source>
        <dbReference type="Proteomes" id="UP000010471"/>
    </source>
</evidence>
<dbReference type="STRING" id="1173027.Mic7113_4584"/>
<dbReference type="AlphaFoldDB" id="K9WIM6"/>